<dbReference type="EMBL" id="MN739990">
    <property type="protein sequence ID" value="QHT81743.1"/>
    <property type="molecule type" value="Genomic_DNA"/>
</dbReference>
<organism evidence="2">
    <name type="scientific">viral metagenome</name>
    <dbReference type="NCBI Taxonomy" id="1070528"/>
    <lineage>
        <taxon>unclassified sequences</taxon>
        <taxon>metagenomes</taxon>
        <taxon>organismal metagenomes</taxon>
    </lineage>
</organism>
<dbReference type="AlphaFoldDB" id="A0A6C0HP66"/>
<name>A0A6C0HP66_9ZZZZ</name>
<sequence length="151" mass="16818">MFKILKLFGRSNRKTKKTKKARLIKKAKGKASVNHKSYHKAAHSQRSKRAKRVKISANYILNSNHARSNQSRGNHSISLNTKGTRARLTQLSQLNRRTQYGGTNCLIATVNEPAFNLPDSGGVTGLNISEARGILYRPNCKADTYQAMVPP</sequence>
<evidence type="ECO:0000256" key="1">
    <source>
        <dbReference type="SAM" id="MobiDB-lite"/>
    </source>
</evidence>
<feature type="compositionally biased region" description="Basic residues" evidence="1">
    <location>
        <begin position="36"/>
        <end position="51"/>
    </location>
</feature>
<reference evidence="2" key="1">
    <citation type="journal article" date="2020" name="Nature">
        <title>Giant virus diversity and host interactions through global metagenomics.</title>
        <authorList>
            <person name="Schulz F."/>
            <person name="Roux S."/>
            <person name="Paez-Espino D."/>
            <person name="Jungbluth S."/>
            <person name="Walsh D.A."/>
            <person name="Denef V.J."/>
            <person name="McMahon K.D."/>
            <person name="Konstantinidis K.T."/>
            <person name="Eloe-Fadrosh E.A."/>
            <person name="Kyrpides N.C."/>
            <person name="Woyke T."/>
        </authorList>
    </citation>
    <scope>NUCLEOTIDE SEQUENCE</scope>
    <source>
        <strain evidence="2">GVMAG-M-3300023184-13</strain>
    </source>
</reference>
<proteinExistence type="predicted"/>
<protein>
    <submittedName>
        <fullName evidence="2">Uncharacterized protein</fullName>
    </submittedName>
</protein>
<evidence type="ECO:0000313" key="2">
    <source>
        <dbReference type="EMBL" id="QHT81743.1"/>
    </source>
</evidence>
<feature type="region of interest" description="Disordered" evidence="1">
    <location>
        <begin position="28"/>
        <end position="51"/>
    </location>
</feature>
<accession>A0A6C0HP66</accession>